<proteinExistence type="predicted"/>
<protein>
    <submittedName>
        <fullName evidence="1">Uncharacterized protein</fullName>
    </submittedName>
</protein>
<dbReference type="EMBL" id="LJDB01000096">
    <property type="protein sequence ID" value="ONI38093.1"/>
    <property type="molecule type" value="Genomic_DNA"/>
</dbReference>
<name>A0ACC8X8D1_9FIRM</name>
<evidence type="ECO:0000313" key="1">
    <source>
        <dbReference type="EMBL" id="ONI38093.1"/>
    </source>
</evidence>
<keyword evidence="2" id="KW-1185">Reference proteome</keyword>
<evidence type="ECO:0000313" key="2">
    <source>
        <dbReference type="Proteomes" id="UP000188605"/>
    </source>
</evidence>
<reference evidence="1" key="1">
    <citation type="submission" date="2016-08" db="EMBL/GenBank/DDBJ databases">
        <authorList>
            <person name="Ngugi D.K."/>
            <person name="Miyake S."/>
            <person name="Stingl U."/>
        </authorList>
    </citation>
    <scope>NUCLEOTIDE SEQUENCE</scope>
    <source>
        <strain evidence="1">SCG-B11WGA-EpuloA1</strain>
    </source>
</reference>
<comment type="caution">
    <text evidence="1">The sequence shown here is derived from an EMBL/GenBank/DDBJ whole genome shotgun (WGS) entry which is preliminary data.</text>
</comment>
<sequence>MLEQNLLINKLTKFNEHMDDNSLDIILDGIKDYMGVDFNSYKKNTIFRRIERRMNMLNIEDLNNYIEHINNFPDELNELYNEIFIGVTEFFRDVAAFELLENKVIPALFSEKKSGDTIRIWSAGCSTGEEVYSLAILIKEYLDTHNKFFSVKIFATDLKDSSLTTASNGIYSAKSLVNMSQERLNKYFKKVNGDYQIVKSIRDMIIFTKHNLISDPPFSKLDLISCRNLLIYLDSEVQQNIFSIFHFSLNKTGYLFLGASESVGDMGKYFSVIDSKWKIFKYAGQPILPKQNTFQIRKLDDFYKEKSIYVDRTKKLDNYNIDKSINRIVETLQNTYIPKGIIVNQEFELIHTIGDVNEYIRIPSNRVSLNLLKMIRKDLSVAVGTALNNVFTENKSFKYKNIRILQNEKHIELAITVKPYIDSLADKKFAIILFEEQDANTDDELIEEENFEFQQKVYERISDLEYELKTTREYLQALIEELESSNEELQSTNEELVSSNEELRNTNEELQSVNEELSTVNVAHHQKIEELIEVNDYINNLLAITNISAIFLDKNLRIKRFTPAVRKVINLIDSDVGRPLTDIYIGLKYDTFIKDIEDVLKNFTAIEKIVETEKGGKYKIVISPYVSIESTIRGVIINLTELDSDAI</sequence>
<organism evidence="1 2">
    <name type="scientific">Candidatus Epulonipiscium fishelsonii</name>
    <dbReference type="NCBI Taxonomy" id="77094"/>
    <lineage>
        <taxon>Bacteria</taxon>
        <taxon>Bacillati</taxon>
        <taxon>Bacillota</taxon>
        <taxon>Clostridia</taxon>
        <taxon>Lachnospirales</taxon>
        <taxon>Lachnospiraceae</taxon>
        <taxon>Candidatus Epulonipiscium</taxon>
    </lineage>
</organism>
<dbReference type="Proteomes" id="UP000188605">
    <property type="component" value="Unassembled WGS sequence"/>
</dbReference>
<gene>
    <name evidence="1" type="ORF">AN396_11400</name>
</gene>
<accession>A0ACC8X8D1</accession>